<organism evidence="2 3">
    <name type="scientific">Gordonia oryzae</name>
    <dbReference type="NCBI Taxonomy" id="2487349"/>
    <lineage>
        <taxon>Bacteria</taxon>
        <taxon>Bacillati</taxon>
        <taxon>Actinomycetota</taxon>
        <taxon>Actinomycetes</taxon>
        <taxon>Mycobacteriales</taxon>
        <taxon>Gordoniaceae</taxon>
        <taxon>Gordonia</taxon>
    </lineage>
</organism>
<gene>
    <name evidence="2" type="ORF">EF294_05440</name>
</gene>
<name>A0A3N4H1Q5_9ACTN</name>
<comment type="caution">
    <text evidence="2">The sequence shown here is derived from an EMBL/GenBank/DDBJ whole genome shotgun (WGS) entry which is preliminary data.</text>
</comment>
<evidence type="ECO:0000313" key="3">
    <source>
        <dbReference type="Proteomes" id="UP000267536"/>
    </source>
</evidence>
<proteinExistence type="predicted"/>
<dbReference type="Proteomes" id="UP000267536">
    <property type="component" value="Unassembled WGS sequence"/>
</dbReference>
<dbReference type="OrthoDB" id="9939830at2"/>
<feature type="compositionally biased region" description="Low complexity" evidence="1">
    <location>
        <begin position="44"/>
        <end position="63"/>
    </location>
</feature>
<feature type="region of interest" description="Disordered" evidence="1">
    <location>
        <begin position="38"/>
        <end position="80"/>
    </location>
</feature>
<dbReference type="PROSITE" id="PS51257">
    <property type="entry name" value="PROKAR_LIPOPROTEIN"/>
    <property type="match status" value="1"/>
</dbReference>
<sequence length="170" mass="17058">MRDPDGANRRYQSTPWTLVGVGCFGLVLFVAGCTQSDGGTSADPSWTPAPVSSATATSPFSAAVGSRPTAVSTQAPPPTPVTLPSAGTAETVAPPPTSARTAFLNSLRAKGVDMDADTAVSLGSSVCRVRQTGGEDAARTFAAPVMKQAMGAEPSDAQIAALVDSSDGLC</sequence>
<evidence type="ECO:0000256" key="1">
    <source>
        <dbReference type="SAM" id="MobiDB-lite"/>
    </source>
</evidence>
<accession>A0A3N4H1Q5</accession>
<dbReference type="RefSeq" id="WP_123926389.1">
    <property type="nucleotide sequence ID" value="NZ_JBPSDP010000003.1"/>
</dbReference>
<dbReference type="EMBL" id="RKMH01000003">
    <property type="protein sequence ID" value="RPA65281.1"/>
    <property type="molecule type" value="Genomic_DNA"/>
</dbReference>
<evidence type="ECO:0000313" key="2">
    <source>
        <dbReference type="EMBL" id="RPA65281.1"/>
    </source>
</evidence>
<dbReference type="AlphaFoldDB" id="A0A3N4H1Q5"/>
<protein>
    <recommendedName>
        <fullName evidence="4">DUF732 domain-containing protein</fullName>
    </recommendedName>
</protein>
<evidence type="ECO:0008006" key="4">
    <source>
        <dbReference type="Google" id="ProtNLM"/>
    </source>
</evidence>
<reference evidence="2 3" key="1">
    <citation type="submission" date="2018-11" db="EMBL/GenBank/DDBJ databases">
        <title>Draft genome sequence of Gordonia sp. RS15-1S isolated from rice stems.</title>
        <authorList>
            <person name="Muangham S."/>
        </authorList>
    </citation>
    <scope>NUCLEOTIDE SEQUENCE [LARGE SCALE GENOMIC DNA]</scope>
    <source>
        <strain evidence="2 3">RS15-1S</strain>
    </source>
</reference>
<keyword evidence="3" id="KW-1185">Reference proteome</keyword>